<dbReference type="PROSITE" id="PS50994">
    <property type="entry name" value="INTEGRASE"/>
    <property type="match status" value="1"/>
</dbReference>
<evidence type="ECO:0000313" key="4">
    <source>
        <dbReference type="Proteomes" id="UP000887013"/>
    </source>
</evidence>
<sequence length="217" mass="25641">MVKKKDRGKLIEEETKTLNLGDNCIFGDIGDCVPTLEKRGETKPNQNGDSVKRKSYFENPRINDEKRKEEKRRGLEFSHLNFKLLQVLCPDLKFYNDVNTVAICMVRHVKRDLELGTVMHRLSVHWHTLRPLQFLVVSQRFEYDHFDIMRSLSSSEGYVYLITFIYRFSRWTKTILVQNIMAETIAPTFGIHLIVRFRISKIITIDQGRQLEYHLFS</sequence>
<proteinExistence type="predicted"/>
<accession>A0A8X6QUT1</accession>
<dbReference type="Gene3D" id="3.30.420.10">
    <property type="entry name" value="Ribonuclease H-like superfamily/Ribonuclease H"/>
    <property type="match status" value="1"/>
</dbReference>
<gene>
    <name evidence="3" type="ORF">NPIL_646471</name>
</gene>
<feature type="domain" description="Integrase catalytic" evidence="2">
    <location>
        <begin position="127"/>
        <end position="217"/>
    </location>
</feature>
<comment type="caution">
    <text evidence="3">The sequence shown here is derived from an EMBL/GenBank/DDBJ whole genome shotgun (WGS) entry which is preliminary data.</text>
</comment>
<protein>
    <recommendedName>
        <fullName evidence="2">Integrase catalytic domain-containing protein</fullName>
    </recommendedName>
</protein>
<dbReference type="InterPro" id="IPR012337">
    <property type="entry name" value="RNaseH-like_sf"/>
</dbReference>
<reference evidence="3" key="1">
    <citation type="submission" date="2020-08" db="EMBL/GenBank/DDBJ databases">
        <title>Multicomponent nature underlies the extraordinary mechanical properties of spider dragline silk.</title>
        <authorList>
            <person name="Kono N."/>
            <person name="Nakamura H."/>
            <person name="Mori M."/>
            <person name="Yoshida Y."/>
            <person name="Ohtoshi R."/>
            <person name="Malay A.D."/>
            <person name="Moran D.A.P."/>
            <person name="Tomita M."/>
            <person name="Numata K."/>
            <person name="Arakawa K."/>
        </authorList>
    </citation>
    <scope>NUCLEOTIDE SEQUENCE</scope>
</reference>
<evidence type="ECO:0000313" key="3">
    <source>
        <dbReference type="EMBL" id="GFU37840.1"/>
    </source>
</evidence>
<dbReference type="AlphaFoldDB" id="A0A8X6QUT1"/>
<dbReference type="GO" id="GO:0015074">
    <property type="term" value="P:DNA integration"/>
    <property type="evidence" value="ECO:0007669"/>
    <property type="project" value="InterPro"/>
</dbReference>
<dbReference type="EMBL" id="BMAW01084290">
    <property type="protein sequence ID" value="GFU37840.1"/>
    <property type="molecule type" value="Genomic_DNA"/>
</dbReference>
<feature type="compositionally biased region" description="Basic and acidic residues" evidence="1">
    <location>
        <begin position="50"/>
        <end position="68"/>
    </location>
</feature>
<evidence type="ECO:0000259" key="2">
    <source>
        <dbReference type="PROSITE" id="PS50994"/>
    </source>
</evidence>
<organism evidence="3 4">
    <name type="scientific">Nephila pilipes</name>
    <name type="common">Giant wood spider</name>
    <name type="synonym">Nephila maculata</name>
    <dbReference type="NCBI Taxonomy" id="299642"/>
    <lineage>
        <taxon>Eukaryota</taxon>
        <taxon>Metazoa</taxon>
        <taxon>Ecdysozoa</taxon>
        <taxon>Arthropoda</taxon>
        <taxon>Chelicerata</taxon>
        <taxon>Arachnida</taxon>
        <taxon>Araneae</taxon>
        <taxon>Araneomorphae</taxon>
        <taxon>Entelegynae</taxon>
        <taxon>Araneoidea</taxon>
        <taxon>Nephilidae</taxon>
        <taxon>Nephila</taxon>
    </lineage>
</organism>
<keyword evidence="4" id="KW-1185">Reference proteome</keyword>
<name>A0A8X6QUT1_NEPPI</name>
<dbReference type="Proteomes" id="UP000887013">
    <property type="component" value="Unassembled WGS sequence"/>
</dbReference>
<evidence type="ECO:0000256" key="1">
    <source>
        <dbReference type="SAM" id="MobiDB-lite"/>
    </source>
</evidence>
<dbReference type="InterPro" id="IPR001584">
    <property type="entry name" value="Integrase_cat-core"/>
</dbReference>
<dbReference type="GO" id="GO:0003676">
    <property type="term" value="F:nucleic acid binding"/>
    <property type="evidence" value="ECO:0007669"/>
    <property type="project" value="InterPro"/>
</dbReference>
<dbReference type="SUPFAM" id="SSF53098">
    <property type="entry name" value="Ribonuclease H-like"/>
    <property type="match status" value="1"/>
</dbReference>
<dbReference type="InterPro" id="IPR036397">
    <property type="entry name" value="RNaseH_sf"/>
</dbReference>
<feature type="region of interest" description="Disordered" evidence="1">
    <location>
        <begin position="37"/>
        <end position="68"/>
    </location>
</feature>